<dbReference type="GO" id="GO:0000287">
    <property type="term" value="F:magnesium ion binding"/>
    <property type="evidence" value="ECO:0007669"/>
    <property type="project" value="InterPro"/>
</dbReference>
<proteinExistence type="inferred from homology"/>
<comment type="caution">
    <text evidence="4">The sequence shown here is derived from an EMBL/GenBank/DDBJ whole genome shotgun (WGS) entry which is preliminary data.</text>
</comment>
<dbReference type="GO" id="GO:0006099">
    <property type="term" value="P:tricarboxylic acid cycle"/>
    <property type="evidence" value="ECO:0007669"/>
    <property type="project" value="TreeGrafter"/>
</dbReference>
<dbReference type="Gene3D" id="3.40.718.10">
    <property type="entry name" value="Isopropylmalate Dehydrogenase"/>
    <property type="match status" value="1"/>
</dbReference>
<dbReference type="GO" id="GO:0006102">
    <property type="term" value="P:isocitrate metabolic process"/>
    <property type="evidence" value="ECO:0007669"/>
    <property type="project" value="TreeGrafter"/>
</dbReference>
<accession>A0A919FSR6</accession>
<feature type="domain" description="Isopropylmalate dehydrogenase-like" evidence="3">
    <location>
        <begin position="21"/>
        <end position="366"/>
    </location>
</feature>
<dbReference type="InterPro" id="IPR019818">
    <property type="entry name" value="IsoCit/isopropylmalate_DH_CS"/>
</dbReference>
<comment type="similarity">
    <text evidence="1">Belongs to the isocitrate and isopropylmalate dehydrogenases family.</text>
</comment>
<dbReference type="SMART" id="SM01329">
    <property type="entry name" value="Iso_dh"/>
    <property type="match status" value="1"/>
</dbReference>
<sequence>MAQDFAENAAEQPEEDWMAMNVLVLPGDGIGPEITAATLRVLEAADDVYGLGLAVESEDIGLAALAKEGTTLPRRVLERVPAVDGVILGPVSHYDYPPRAEGGINPSAELRVRFELFANVRPCRSRADLSVLRAPMDLVIVRENTEGFYSDRNMYAGSGEFMPDADQAFSLRKITARGCARVAEAAFELAGRRRGRVTAVHKANVLKLSDGLFLREVRKVAERFPGIELDELIVDAAAAALIRRPDTFDVLVTTNMFGDILSDEAAELSGSLGLGGSLNAGHDVAVAQAQHGSAPDIAGRGTANPVSLVLSAAMLLDWRGRRAGDEALTTAASAIESAVDRVLEEPGSRTPDVGGSLGTTAFTDRVVAALRAAAPLGN</sequence>
<evidence type="ECO:0000256" key="2">
    <source>
        <dbReference type="ARBA" id="ARBA00023002"/>
    </source>
</evidence>
<evidence type="ECO:0000313" key="4">
    <source>
        <dbReference type="EMBL" id="GHH71281.1"/>
    </source>
</evidence>
<keyword evidence="5" id="KW-1185">Reference proteome</keyword>
<evidence type="ECO:0000259" key="3">
    <source>
        <dbReference type="SMART" id="SM01329"/>
    </source>
</evidence>
<dbReference type="SUPFAM" id="SSF53659">
    <property type="entry name" value="Isocitrate/Isopropylmalate dehydrogenase-like"/>
    <property type="match status" value="1"/>
</dbReference>
<dbReference type="Proteomes" id="UP000603708">
    <property type="component" value="Unassembled WGS sequence"/>
</dbReference>
<reference evidence="4" key="2">
    <citation type="submission" date="2020-09" db="EMBL/GenBank/DDBJ databases">
        <authorList>
            <person name="Sun Q."/>
            <person name="Ohkuma M."/>
        </authorList>
    </citation>
    <scope>NUCLEOTIDE SEQUENCE</scope>
    <source>
        <strain evidence="4">JCM 5069</strain>
    </source>
</reference>
<dbReference type="EMBL" id="BNCD01000002">
    <property type="protein sequence ID" value="GHH71281.1"/>
    <property type="molecule type" value="Genomic_DNA"/>
</dbReference>
<keyword evidence="2" id="KW-0560">Oxidoreductase</keyword>
<dbReference type="GO" id="GO:0004449">
    <property type="term" value="F:isocitrate dehydrogenase (NAD+) activity"/>
    <property type="evidence" value="ECO:0007669"/>
    <property type="project" value="TreeGrafter"/>
</dbReference>
<organism evidence="4 5">
    <name type="scientific">Streptomyces sulfonofaciens</name>
    <dbReference type="NCBI Taxonomy" id="68272"/>
    <lineage>
        <taxon>Bacteria</taxon>
        <taxon>Bacillati</taxon>
        <taxon>Actinomycetota</taxon>
        <taxon>Actinomycetes</taxon>
        <taxon>Kitasatosporales</taxon>
        <taxon>Streptomycetaceae</taxon>
        <taxon>Streptomyces</taxon>
    </lineage>
</organism>
<evidence type="ECO:0000313" key="5">
    <source>
        <dbReference type="Proteomes" id="UP000603708"/>
    </source>
</evidence>
<dbReference type="PROSITE" id="PS00470">
    <property type="entry name" value="IDH_IMDH"/>
    <property type="match status" value="1"/>
</dbReference>
<dbReference type="PANTHER" id="PTHR11835">
    <property type="entry name" value="DECARBOXYLATING DEHYDROGENASES-ISOCITRATE, ISOPROPYLMALATE, TARTRATE"/>
    <property type="match status" value="1"/>
</dbReference>
<dbReference type="InterPro" id="IPR024084">
    <property type="entry name" value="IsoPropMal-DH-like_dom"/>
</dbReference>
<dbReference type="Pfam" id="PF00180">
    <property type="entry name" value="Iso_dh"/>
    <property type="match status" value="1"/>
</dbReference>
<dbReference type="AlphaFoldDB" id="A0A919FSR6"/>
<protein>
    <submittedName>
        <fullName evidence="4">3-isopropylmalate dehydrogenase</fullName>
    </submittedName>
</protein>
<reference evidence="4" key="1">
    <citation type="journal article" date="2014" name="Int. J. Syst. Evol. Microbiol.">
        <title>Complete genome sequence of Corynebacterium casei LMG S-19264T (=DSM 44701T), isolated from a smear-ripened cheese.</title>
        <authorList>
            <consortium name="US DOE Joint Genome Institute (JGI-PGF)"/>
            <person name="Walter F."/>
            <person name="Albersmeier A."/>
            <person name="Kalinowski J."/>
            <person name="Ruckert C."/>
        </authorList>
    </citation>
    <scope>NUCLEOTIDE SEQUENCE</scope>
    <source>
        <strain evidence="4">JCM 5069</strain>
    </source>
</reference>
<dbReference type="PANTHER" id="PTHR11835:SF34">
    <property type="entry name" value="ISOCITRATE DEHYDROGENASE [NAD] SUBUNIT ALPHA, MITOCHONDRIAL"/>
    <property type="match status" value="1"/>
</dbReference>
<dbReference type="RefSeq" id="WP_229924340.1">
    <property type="nucleotide sequence ID" value="NZ_BNCD01000002.1"/>
</dbReference>
<name>A0A919FSR6_9ACTN</name>
<evidence type="ECO:0000256" key="1">
    <source>
        <dbReference type="ARBA" id="ARBA00007769"/>
    </source>
</evidence>
<dbReference type="GO" id="GO:0051287">
    <property type="term" value="F:NAD binding"/>
    <property type="evidence" value="ECO:0007669"/>
    <property type="project" value="InterPro"/>
</dbReference>
<gene>
    <name evidence="4" type="ORF">GCM10018793_06200</name>
</gene>